<feature type="compositionally biased region" description="Polar residues" evidence="1">
    <location>
        <begin position="65"/>
        <end position="80"/>
    </location>
</feature>
<protein>
    <submittedName>
        <fullName evidence="2">Uncharacterized protein</fullName>
    </submittedName>
</protein>
<proteinExistence type="predicted"/>
<accession>A0A6G0T8B8</accession>
<reference evidence="2 3" key="1">
    <citation type="submission" date="2019-08" db="EMBL/GenBank/DDBJ databases">
        <title>The genome of the soybean aphid Biotype 1, its phylome, world population structure and adaptation to the North American continent.</title>
        <authorList>
            <person name="Giordano R."/>
            <person name="Donthu R.K."/>
            <person name="Hernandez A.G."/>
            <person name="Wright C.L."/>
            <person name="Zimin A.V."/>
        </authorList>
    </citation>
    <scope>NUCLEOTIDE SEQUENCE [LARGE SCALE GENOMIC DNA]</scope>
    <source>
        <tissue evidence="2">Whole aphids</tissue>
    </source>
</reference>
<feature type="compositionally biased region" description="Polar residues" evidence="1">
    <location>
        <begin position="24"/>
        <end position="34"/>
    </location>
</feature>
<gene>
    <name evidence="2" type="ORF">AGLY_013407</name>
</gene>
<evidence type="ECO:0000313" key="2">
    <source>
        <dbReference type="EMBL" id="KAE9526759.1"/>
    </source>
</evidence>
<dbReference type="Proteomes" id="UP000475862">
    <property type="component" value="Unassembled WGS sequence"/>
</dbReference>
<dbReference type="EMBL" id="VYZN01000054">
    <property type="protein sequence ID" value="KAE9526759.1"/>
    <property type="molecule type" value="Genomic_DNA"/>
</dbReference>
<organism evidence="2 3">
    <name type="scientific">Aphis glycines</name>
    <name type="common">Soybean aphid</name>
    <dbReference type="NCBI Taxonomy" id="307491"/>
    <lineage>
        <taxon>Eukaryota</taxon>
        <taxon>Metazoa</taxon>
        <taxon>Ecdysozoa</taxon>
        <taxon>Arthropoda</taxon>
        <taxon>Hexapoda</taxon>
        <taxon>Insecta</taxon>
        <taxon>Pterygota</taxon>
        <taxon>Neoptera</taxon>
        <taxon>Paraneoptera</taxon>
        <taxon>Hemiptera</taxon>
        <taxon>Sternorrhyncha</taxon>
        <taxon>Aphidomorpha</taxon>
        <taxon>Aphidoidea</taxon>
        <taxon>Aphididae</taxon>
        <taxon>Aphidini</taxon>
        <taxon>Aphis</taxon>
        <taxon>Aphis</taxon>
    </lineage>
</organism>
<name>A0A6G0T8B8_APHGL</name>
<sequence length="193" mass="21259">KPLSHGGKTKREIEVGVSLSKIDNSNTASANGTATRHPKTSETITTQREKLPCIIKRVGHLINTLPTQDDSQKDCSATDISSPSSSSCNKHPIKNECENPLLKANINEMPIKNISETKVQPTQPKAQCSMNMGISKLKELEIKYLPIIHLKYIILNTLAYQNRKQLNQNVKSSATDLRIECETDKAIPAKTAA</sequence>
<dbReference type="AlphaFoldDB" id="A0A6G0T8B8"/>
<feature type="region of interest" description="Disordered" evidence="1">
    <location>
        <begin position="65"/>
        <end position="92"/>
    </location>
</feature>
<comment type="caution">
    <text evidence="2">The sequence shown here is derived from an EMBL/GenBank/DDBJ whole genome shotgun (WGS) entry which is preliminary data.</text>
</comment>
<feature type="non-terminal residue" evidence="2">
    <location>
        <position position="1"/>
    </location>
</feature>
<keyword evidence="3" id="KW-1185">Reference proteome</keyword>
<evidence type="ECO:0000313" key="3">
    <source>
        <dbReference type="Proteomes" id="UP000475862"/>
    </source>
</evidence>
<feature type="region of interest" description="Disordered" evidence="1">
    <location>
        <begin position="24"/>
        <end position="44"/>
    </location>
</feature>
<evidence type="ECO:0000256" key="1">
    <source>
        <dbReference type="SAM" id="MobiDB-lite"/>
    </source>
</evidence>